<dbReference type="GeneID" id="28251871"/>
<geneLocation type="plasmid" evidence="3 4">
    <name>unnamed1</name>
</geneLocation>
<gene>
    <name evidence="3" type="ORF">K529_018515</name>
</gene>
<evidence type="ECO:0000313" key="3">
    <source>
        <dbReference type="EMBL" id="ANP42757.1"/>
    </source>
</evidence>
<dbReference type="InterPro" id="IPR009936">
    <property type="entry name" value="DUF1468"/>
</dbReference>
<accession>A0A1B1A8A6</accession>
<keyword evidence="3" id="KW-0614">Plasmid</keyword>
<dbReference type="AlphaFoldDB" id="A0A1B1A8A6"/>
<keyword evidence="1" id="KW-0812">Transmembrane</keyword>
<evidence type="ECO:0000259" key="2">
    <source>
        <dbReference type="Pfam" id="PF07331"/>
    </source>
</evidence>
<dbReference type="Proteomes" id="UP000013243">
    <property type="component" value="Plasmid unnamed1"/>
</dbReference>
<name>A0A1B1A8A6_9RHOB</name>
<keyword evidence="1" id="KW-0472">Membrane</keyword>
<feature type="transmembrane region" description="Helical" evidence="1">
    <location>
        <begin position="36"/>
        <end position="54"/>
    </location>
</feature>
<dbReference type="KEGG" id="rmb:K529_018515"/>
<dbReference type="EMBL" id="CP015231">
    <property type="protein sequence ID" value="ANP42757.1"/>
    <property type="molecule type" value="Genomic_DNA"/>
</dbReference>
<dbReference type="RefSeq" id="WP_005610272.1">
    <property type="nucleotide sequence ID" value="NZ_CP015231.1"/>
</dbReference>
<evidence type="ECO:0000313" key="4">
    <source>
        <dbReference type="Proteomes" id="UP000013243"/>
    </source>
</evidence>
<organism evidence="3 4">
    <name type="scientific">Tritonibacter mobilis F1926</name>
    <dbReference type="NCBI Taxonomy" id="1265309"/>
    <lineage>
        <taxon>Bacteria</taxon>
        <taxon>Pseudomonadati</taxon>
        <taxon>Pseudomonadota</taxon>
        <taxon>Alphaproteobacteria</taxon>
        <taxon>Rhodobacterales</taxon>
        <taxon>Paracoccaceae</taxon>
        <taxon>Tritonibacter</taxon>
    </lineage>
</organism>
<dbReference type="OrthoDB" id="5519430at2"/>
<sequence length="143" mass="15014">MIDRIAGAVIFMISAAAFWVARDYEASFGDPLGPAVFPQMVAAAAAILSIGLILRPDPNPKAQPLHAFMQQAMTLGVLIGYVLLLEPLGFPLSTMIGTTCLALLFGAERMKAGLTGIAVGISLYLIFDTVLGLPLPLAPARFG</sequence>
<keyword evidence="1" id="KW-1133">Transmembrane helix</keyword>
<reference evidence="3 4" key="1">
    <citation type="journal article" date="2016" name="ISME J.">
        <title>Global occurrence and heterogeneity of the Roseobacter-clade species Ruegeria mobilis.</title>
        <authorList>
            <person name="Sonnenschein E."/>
            <person name="Gram L."/>
        </authorList>
    </citation>
    <scope>NUCLEOTIDE SEQUENCE [LARGE SCALE GENOMIC DNA]</scope>
    <source>
        <strain evidence="3 4">F1926</strain>
        <plasmid evidence="3 4">unnamed1</plasmid>
    </source>
</reference>
<feature type="transmembrane region" description="Helical" evidence="1">
    <location>
        <begin position="5"/>
        <end position="21"/>
    </location>
</feature>
<proteinExistence type="predicted"/>
<dbReference type="Pfam" id="PF07331">
    <property type="entry name" value="TctB"/>
    <property type="match status" value="1"/>
</dbReference>
<protein>
    <submittedName>
        <fullName evidence="3">Tricarboxylic transporter</fullName>
    </submittedName>
</protein>
<feature type="transmembrane region" description="Helical" evidence="1">
    <location>
        <begin position="114"/>
        <end position="137"/>
    </location>
</feature>
<evidence type="ECO:0000256" key="1">
    <source>
        <dbReference type="SAM" id="Phobius"/>
    </source>
</evidence>
<feature type="domain" description="DUF1468" evidence="2">
    <location>
        <begin position="5"/>
        <end position="136"/>
    </location>
</feature>